<dbReference type="InterPro" id="IPR050448">
    <property type="entry name" value="OpgB/LTA_synthase_biosynth"/>
</dbReference>
<keyword evidence="6 11" id="KW-1133">Transmembrane helix</keyword>
<feature type="transmembrane region" description="Helical" evidence="11">
    <location>
        <begin position="66"/>
        <end position="88"/>
    </location>
</feature>
<feature type="transmembrane region" description="Helical" evidence="11">
    <location>
        <begin position="12"/>
        <end position="31"/>
    </location>
</feature>
<dbReference type="OrthoDB" id="5901192at2"/>
<dbReference type="EC" id="3.1.6.-" evidence="13"/>
<dbReference type="InterPro" id="IPR017850">
    <property type="entry name" value="Alkaline_phosphatase_core_sf"/>
</dbReference>
<dbReference type="Gene3D" id="3.40.720.10">
    <property type="entry name" value="Alkaline Phosphatase, subunit A"/>
    <property type="match status" value="1"/>
</dbReference>
<comment type="subcellular location">
    <subcellularLocation>
        <location evidence="1">Cell membrane</location>
        <topology evidence="1">Multi-pass membrane protein</topology>
    </subcellularLocation>
</comment>
<dbReference type="PANTHER" id="PTHR47371">
    <property type="entry name" value="LIPOTEICHOIC ACID SYNTHASE"/>
    <property type="match status" value="1"/>
</dbReference>
<evidence type="ECO:0000313" key="14">
    <source>
        <dbReference type="Proteomes" id="UP000006094"/>
    </source>
</evidence>
<comment type="pathway">
    <text evidence="2">Cell wall biogenesis; lipoteichoic acid biosynthesis.</text>
</comment>
<dbReference type="PIRSF" id="PIRSF005091">
    <property type="entry name" value="Mmb_sulf_HI1246"/>
    <property type="match status" value="1"/>
</dbReference>
<evidence type="ECO:0000259" key="12">
    <source>
        <dbReference type="Pfam" id="PF00884"/>
    </source>
</evidence>
<dbReference type="KEGG" id="cad:Curi_c29580"/>
<accession>K0B3B8</accession>
<feature type="binding site" evidence="9">
    <location>
        <position position="389"/>
    </location>
    <ligand>
        <name>substrate</name>
    </ligand>
</feature>
<dbReference type="GO" id="GO:0005886">
    <property type="term" value="C:plasma membrane"/>
    <property type="evidence" value="ECO:0007669"/>
    <property type="project" value="UniProtKB-SubCell"/>
</dbReference>
<dbReference type="EMBL" id="CP003326">
    <property type="protein sequence ID" value="AFS79924.1"/>
    <property type="molecule type" value="Genomic_DNA"/>
</dbReference>
<feature type="transmembrane region" description="Helical" evidence="11">
    <location>
        <begin position="120"/>
        <end position="135"/>
    </location>
</feature>
<dbReference type="Gene3D" id="3.30.1120.170">
    <property type="match status" value="1"/>
</dbReference>
<evidence type="ECO:0000256" key="1">
    <source>
        <dbReference type="ARBA" id="ARBA00004651"/>
    </source>
</evidence>
<keyword evidence="14" id="KW-1185">Reference proteome</keyword>
<proteinExistence type="inferred from homology"/>
<evidence type="ECO:0000256" key="5">
    <source>
        <dbReference type="ARBA" id="ARBA00022692"/>
    </source>
</evidence>
<feature type="transmembrane region" description="Helical" evidence="11">
    <location>
        <begin position="147"/>
        <end position="166"/>
    </location>
</feature>
<comment type="similarity">
    <text evidence="3">Belongs to the LTA synthase family.</text>
</comment>
<evidence type="ECO:0000256" key="8">
    <source>
        <dbReference type="PIRSR" id="PIRSR005091-1"/>
    </source>
</evidence>
<feature type="binding site" evidence="10">
    <location>
        <position position="233"/>
    </location>
    <ligand>
        <name>Mn(2+)</name>
        <dbReference type="ChEBI" id="CHEBI:29035"/>
    </ligand>
</feature>
<keyword evidence="7 11" id="KW-0472">Membrane</keyword>
<keyword evidence="4" id="KW-1003">Cell membrane</keyword>
<dbReference type="InterPro" id="IPR012160">
    <property type="entry name" value="LtaS-like"/>
</dbReference>
<dbReference type="PATRIC" id="fig|1128398.3.peg.3031"/>
<evidence type="ECO:0000256" key="3">
    <source>
        <dbReference type="ARBA" id="ARBA00009983"/>
    </source>
</evidence>
<feature type="domain" description="Sulfatase N-terminal" evidence="12">
    <location>
        <begin position="226"/>
        <end position="514"/>
    </location>
</feature>
<evidence type="ECO:0000256" key="4">
    <source>
        <dbReference type="ARBA" id="ARBA00022475"/>
    </source>
</evidence>
<dbReference type="SUPFAM" id="SSF53649">
    <property type="entry name" value="Alkaline phosphatase-like"/>
    <property type="match status" value="1"/>
</dbReference>
<evidence type="ECO:0000256" key="11">
    <source>
        <dbReference type="SAM" id="Phobius"/>
    </source>
</evidence>
<evidence type="ECO:0000256" key="10">
    <source>
        <dbReference type="PIRSR" id="PIRSR005091-3"/>
    </source>
</evidence>
<keyword evidence="9" id="KW-0464">Manganese</keyword>
<dbReference type="eggNOG" id="COG1368">
    <property type="taxonomic scope" value="Bacteria"/>
</dbReference>
<gene>
    <name evidence="13" type="ordered locus">Curi_c29580</name>
</gene>
<evidence type="ECO:0000256" key="6">
    <source>
        <dbReference type="ARBA" id="ARBA00022989"/>
    </source>
</evidence>
<keyword evidence="9" id="KW-0479">Metal-binding</keyword>
<dbReference type="CDD" id="cd16015">
    <property type="entry name" value="LTA_synthase"/>
    <property type="match status" value="1"/>
</dbReference>
<evidence type="ECO:0000256" key="7">
    <source>
        <dbReference type="ARBA" id="ARBA00023136"/>
    </source>
</evidence>
<feature type="binding site" evidence="10">
    <location>
        <position position="450"/>
    </location>
    <ligand>
        <name>Mn(2+)</name>
        <dbReference type="ChEBI" id="CHEBI:29035"/>
    </ligand>
</feature>
<dbReference type="GO" id="GO:0046872">
    <property type="term" value="F:metal ion binding"/>
    <property type="evidence" value="ECO:0007669"/>
    <property type="project" value="UniProtKB-KW"/>
</dbReference>
<keyword evidence="13" id="KW-0378">Hydrolase</keyword>
<reference evidence="13 14" key="1">
    <citation type="journal article" date="2012" name="PLoS ONE">
        <title>The purine-utilizing bacterium Clostridium acidurici 9a: a genome-guided metabolic reconsideration.</title>
        <authorList>
            <person name="Hartwich K."/>
            <person name="Poehlein A."/>
            <person name="Daniel R."/>
        </authorList>
    </citation>
    <scope>NUCLEOTIDE SEQUENCE [LARGE SCALE GENOMIC DNA]</scope>
    <source>
        <strain evidence="14">ATCC 7906 / DSM 604 / BCRC 14475 / CIP 104303 / KCTC 5404 / NCIMB 10678 / 9a</strain>
    </source>
</reference>
<evidence type="ECO:0000256" key="2">
    <source>
        <dbReference type="ARBA" id="ARBA00004936"/>
    </source>
</evidence>
<dbReference type="AlphaFoldDB" id="K0B3B8"/>
<evidence type="ECO:0000256" key="9">
    <source>
        <dbReference type="PIRSR" id="PIRSR005091-2"/>
    </source>
</evidence>
<dbReference type="Proteomes" id="UP000006094">
    <property type="component" value="Chromosome"/>
</dbReference>
<dbReference type="InterPro" id="IPR000917">
    <property type="entry name" value="Sulfatase_N"/>
</dbReference>
<dbReference type="PANTHER" id="PTHR47371:SF3">
    <property type="entry name" value="PHOSPHOGLYCEROL TRANSFERASE I"/>
    <property type="match status" value="1"/>
</dbReference>
<protein>
    <submittedName>
        <fullName evidence="13">Sulfatase family protein</fullName>
        <ecNumber evidence="13">3.1.6.-</ecNumber>
    </submittedName>
</protein>
<feature type="binding site" evidence="10">
    <location>
        <position position="449"/>
    </location>
    <ligand>
        <name>Mn(2+)</name>
        <dbReference type="ChEBI" id="CHEBI:29035"/>
    </ligand>
</feature>
<sequence length="611" mass="70926">MYKLGKYKVSIIEILTILILFSIKVSLFSSLLENENISKIVVFLSLLYMVCIMSFVSLFNNKIKKILFTLSYALISIIMFMDVIYFKYFNQLPSIISMKQVLQLNAIKDSINYLISNKELLLLGDIIPICIYTIFKSNSGVHSYKKYSSCLTITLVIAIVIVTTFINTTSTSINLYMQEFFSYHVNDIYSSLLAKNDIKNIDMVFNNEEETSIEKRKYYGIAKDRDVITIQVESLQNFVINSHYEGQEITPNLNKLLKEDSIYYSNYYQQLGRGNTSDAEFVTHNSLYPAMDGQTYSKYYNNKYFGLPWILKDMGYSTIAFHGYDGSFWNRDKAYPYQGFDKFISQKDFEIKDHIGFGLADKDFFDQSMEHIKELKSPYYAFLVTLTSHHPYEIPDKYKTIKLNDKHKGTIFGNYIESIRYADEAIGEFIEDLKKEGLYDNAIINIYGDHFGLSSKDEEIKNIMTDYLGIKYDFDEMMNVPLIMHIPNSNISLNQDITGGQIDFLPTVLNLLGIENKKGIMIGRDLNNSSSGFVAQQTYMIKGSFIADDIIFEMSRDEIYSNSRAWNTKTKEKIDVEECRKWYEKAIKQINLSDYILRKNILEKSMVQIEE</sequence>
<feature type="binding site" evidence="10">
    <location>
        <position position="276"/>
    </location>
    <ligand>
        <name>Mn(2+)</name>
        <dbReference type="ChEBI" id="CHEBI:29035"/>
    </ligand>
</feature>
<dbReference type="GO" id="GO:0016787">
    <property type="term" value="F:hydrolase activity"/>
    <property type="evidence" value="ECO:0007669"/>
    <property type="project" value="UniProtKB-KW"/>
</dbReference>
<feature type="active site" evidence="8">
    <location>
        <position position="276"/>
    </location>
</feature>
<keyword evidence="5 11" id="KW-0812">Transmembrane</keyword>
<organism evidence="13 14">
    <name type="scientific">Gottschalkia acidurici (strain ATCC 7906 / DSM 604 / BCRC 14475 / CIP 104303 / KCTC 5404 / NCIMB 10678 / 9a)</name>
    <name type="common">Clostridium acidurici</name>
    <dbReference type="NCBI Taxonomy" id="1128398"/>
    <lineage>
        <taxon>Bacteria</taxon>
        <taxon>Bacillati</taxon>
        <taxon>Bacillota</taxon>
        <taxon>Tissierellia</taxon>
        <taxon>Tissierellales</taxon>
        <taxon>Gottschalkiaceae</taxon>
        <taxon>Gottschalkia</taxon>
    </lineage>
</organism>
<dbReference type="RefSeq" id="WP_014969058.1">
    <property type="nucleotide sequence ID" value="NC_018664.1"/>
</dbReference>
<dbReference type="Pfam" id="PF00884">
    <property type="entry name" value="Sulfatase"/>
    <property type="match status" value="1"/>
</dbReference>
<dbReference type="HOGENOM" id="CLU_021310_1_0_9"/>
<evidence type="ECO:0000313" key="13">
    <source>
        <dbReference type="EMBL" id="AFS79924.1"/>
    </source>
</evidence>
<name>K0B3B8_GOTA9</name>
<dbReference type="STRING" id="1128398.Curi_c29580"/>
<feature type="transmembrane region" description="Helical" evidence="11">
    <location>
        <begin position="37"/>
        <end position="59"/>
    </location>
</feature>